<dbReference type="PANTHER" id="PTHR12138:SF162">
    <property type="entry name" value="CHROMOSOME UNDETERMINED SCAFFOLD_275, WHOLE GENOME SHOTGUN SEQUENCE"/>
    <property type="match status" value="1"/>
</dbReference>
<organism evidence="1 2">
    <name type="scientific">Callithrix jacchus</name>
    <name type="common">White-tufted-ear marmoset</name>
    <name type="synonym">Simia Jacchus</name>
    <dbReference type="NCBI Taxonomy" id="9483"/>
    <lineage>
        <taxon>Eukaryota</taxon>
        <taxon>Metazoa</taxon>
        <taxon>Chordata</taxon>
        <taxon>Craniata</taxon>
        <taxon>Vertebrata</taxon>
        <taxon>Euteleostomi</taxon>
        <taxon>Mammalia</taxon>
        <taxon>Eutheria</taxon>
        <taxon>Euarchontoglires</taxon>
        <taxon>Primates</taxon>
        <taxon>Haplorrhini</taxon>
        <taxon>Platyrrhini</taxon>
        <taxon>Cebidae</taxon>
        <taxon>Callitrichinae</taxon>
        <taxon>Callithrix</taxon>
        <taxon>Callithrix</taxon>
    </lineage>
</organism>
<dbReference type="Ensembl" id="ENSCJAT00000116896.2">
    <property type="protein sequence ID" value="ENSCJAP00000070705.1"/>
    <property type="gene ID" value="ENSCJAG00000053255.2"/>
</dbReference>
<reference evidence="1" key="1">
    <citation type="submission" date="2009-03" db="EMBL/GenBank/DDBJ databases">
        <authorList>
            <person name="Warren W."/>
            <person name="Ye L."/>
            <person name="Minx P."/>
            <person name="Worley K."/>
            <person name="Gibbs R."/>
            <person name="Wilson R.K."/>
        </authorList>
    </citation>
    <scope>NUCLEOTIDE SEQUENCE [LARGE SCALE GENOMIC DNA]</scope>
</reference>
<dbReference type="GeneTree" id="ENSGT00940000167556"/>
<accession>A0A5F4VYZ5</accession>
<reference evidence="1" key="3">
    <citation type="submission" date="2025-09" db="UniProtKB">
        <authorList>
            <consortium name="Ensembl"/>
        </authorList>
    </citation>
    <scope>IDENTIFICATION</scope>
</reference>
<dbReference type="Proteomes" id="UP000008225">
    <property type="component" value="Chromosome 1"/>
</dbReference>
<sequence>MAETESCSVTQARVQWKDCSSLQPRLPGFNSQVLSSQEVWITGMCHHTRQIFVFLVETGIHHDGQAGLELLASSNSSASAFQNAGIEGMSHHTPPSIITF</sequence>
<dbReference type="STRING" id="9483.ENSCJAP00000070705"/>
<name>A0A5F4VYZ5_CALJA</name>
<dbReference type="PANTHER" id="PTHR12138">
    <property type="entry name" value="PRIMATE-EXPANDED PROTEIN FAMILY"/>
    <property type="match status" value="1"/>
</dbReference>
<proteinExistence type="predicted"/>
<reference evidence="1" key="2">
    <citation type="submission" date="2025-08" db="UniProtKB">
        <authorList>
            <consortium name="Ensembl"/>
        </authorList>
    </citation>
    <scope>IDENTIFICATION</scope>
</reference>
<evidence type="ECO:0000313" key="2">
    <source>
        <dbReference type="Proteomes" id="UP000008225"/>
    </source>
</evidence>
<dbReference type="PRINTS" id="PR02045">
    <property type="entry name" value="F138DOMAIN"/>
</dbReference>
<dbReference type="InParanoid" id="A0A5F4VYZ5"/>
<keyword evidence="2" id="KW-1185">Reference proteome</keyword>
<evidence type="ECO:0000313" key="1">
    <source>
        <dbReference type="Ensembl" id="ENSCJAP00000070705.1"/>
    </source>
</evidence>
<protein>
    <submittedName>
        <fullName evidence="1">Uncharacterized protein</fullName>
    </submittedName>
</protein>
<dbReference type="AlphaFoldDB" id="A0A5F4VYZ5"/>